<evidence type="ECO:0000256" key="7">
    <source>
        <dbReference type="SAM" id="MobiDB-lite"/>
    </source>
</evidence>
<feature type="compositionally biased region" description="Basic and acidic residues" evidence="7">
    <location>
        <begin position="344"/>
        <end position="355"/>
    </location>
</feature>
<dbReference type="Proteomes" id="UP001295684">
    <property type="component" value="Unassembled WGS sequence"/>
</dbReference>
<keyword evidence="1 5" id="KW-0547">Nucleotide-binding</keyword>
<dbReference type="PANTHER" id="PTHR21529:SF4">
    <property type="entry name" value="TPR AND ANKYRIN REPEAT-CONTAINING PROTEIN 1"/>
    <property type="match status" value="1"/>
</dbReference>
<evidence type="ECO:0000256" key="1">
    <source>
        <dbReference type="ARBA" id="ARBA00022741"/>
    </source>
</evidence>
<keyword evidence="10" id="KW-1185">Reference proteome</keyword>
<dbReference type="InterPro" id="IPR027417">
    <property type="entry name" value="P-loop_NTPase"/>
</dbReference>
<keyword evidence="6" id="KW-0175">Coiled coil</keyword>
<dbReference type="InterPro" id="IPR013986">
    <property type="entry name" value="DExx_box_DNA_helicase_dom_sf"/>
</dbReference>
<evidence type="ECO:0000256" key="4">
    <source>
        <dbReference type="ARBA" id="ARBA00022840"/>
    </source>
</evidence>
<evidence type="ECO:0000259" key="8">
    <source>
        <dbReference type="PROSITE" id="PS51198"/>
    </source>
</evidence>
<evidence type="ECO:0000256" key="2">
    <source>
        <dbReference type="ARBA" id="ARBA00022801"/>
    </source>
</evidence>
<evidence type="ECO:0000313" key="9">
    <source>
        <dbReference type="EMBL" id="CAI2383785.1"/>
    </source>
</evidence>
<dbReference type="SUPFAM" id="SSF48452">
    <property type="entry name" value="TPR-like"/>
    <property type="match status" value="1"/>
</dbReference>
<feature type="coiled-coil region" evidence="6">
    <location>
        <begin position="1276"/>
        <end position="1303"/>
    </location>
</feature>
<gene>
    <name evidence="9" type="ORF">ECRASSUSDP1_LOCUS25297</name>
</gene>
<reference evidence="9" key="1">
    <citation type="submission" date="2023-07" db="EMBL/GenBank/DDBJ databases">
        <authorList>
            <consortium name="AG Swart"/>
            <person name="Singh M."/>
            <person name="Singh A."/>
            <person name="Seah K."/>
            <person name="Emmerich C."/>
        </authorList>
    </citation>
    <scope>NUCLEOTIDE SEQUENCE</scope>
    <source>
        <strain evidence="9">DP1</strain>
    </source>
</reference>
<feature type="domain" description="UvrD-like helicase ATP-binding" evidence="8">
    <location>
        <begin position="60"/>
        <end position="601"/>
    </location>
</feature>
<dbReference type="Gene3D" id="3.40.50.300">
    <property type="entry name" value="P-loop containing nucleotide triphosphate hydrolases"/>
    <property type="match status" value="2"/>
</dbReference>
<keyword evidence="4 5" id="KW-0067">ATP-binding</keyword>
<keyword evidence="3 5" id="KW-0347">Helicase</keyword>
<keyword evidence="2 5" id="KW-0378">Hydrolase</keyword>
<comment type="caution">
    <text evidence="9">The sequence shown here is derived from an EMBL/GenBank/DDBJ whole genome shotgun (WGS) entry which is preliminary data.</text>
</comment>
<dbReference type="InterPro" id="IPR039904">
    <property type="entry name" value="TRANK1"/>
</dbReference>
<dbReference type="InterPro" id="IPR011990">
    <property type="entry name" value="TPR-like_helical_dom_sf"/>
</dbReference>
<feature type="region of interest" description="Disordered" evidence="7">
    <location>
        <begin position="1089"/>
        <end position="1160"/>
    </location>
</feature>
<dbReference type="EMBL" id="CAMPGE010026088">
    <property type="protein sequence ID" value="CAI2383785.1"/>
    <property type="molecule type" value="Genomic_DNA"/>
</dbReference>
<evidence type="ECO:0000256" key="5">
    <source>
        <dbReference type="PROSITE-ProRule" id="PRU00560"/>
    </source>
</evidence>
<proteinExistence type="predicted"/>
<evidence type="ECO:0000313" key="10">
    <source>
        <dbReference type="Proteomes" id="UP001295684"/>
    </source>
</evidence>
<dbReference type="SUPFAM" id="SSF52540">
    <property type="entry name" value="P-loop containing nucleoside triphosphate hydrolases"/>
    <property type="match status" value="1"/>
</dbReference>
<dbReference type="GO" id="GO:0016787">
    <property type="term" value="F:hydrolase activity"/>
    <property type="evidence" value="ECO:0007669"/>
    <property type="project" value="UniProtKB-UniRule"/>
</dbReference>
<dbReference type="InterPro" id="IPR014016">
    <property type="entry name" value="UvrD-like_ATP-bd"/>
</dbReference>
<evidence type="ECO:0000256" key="6">
    <source>
        <dbReference type="SAM" id="Coils"/>
    </source>
</evidence>
<sequence>MECILLWIRSILEVKITTLEELYVEESRIPRGRSDKYDEVISQSIRDSVIQFLQELEQFGIKFSKNQRSILTSDTNTLVLGRSGTGKTTVSAFKIIALDLITMVFNKYKLNNNNITKLNAKDLEDFTRCRTVFCTASPVLTNEVKRFYKDLISCIKKVLNKKEASKAKSSGVIEESTSDNDKKLRDGIIETLQRAKQDVIEDLEMEKQMVRYGSLNKVPKQNFPLFLTVKKLVYMLDGGCRTSFFSRDKDSNIIGMDSSNEWHNENKEGALMINQYQKESFDFDNTIKEVGKEMIQAEDMDDEQKIKFLQSQGIDIKDEEIDAFMAMKEPSFKKRKSKNMTSEEYLKQKNQEKGTKKSKLSINQQMFSREVDFEMFESRFYNKHKGSLKLSALKVWTEIYSVIKGGLNSLMSIKYYQADILEYREYCEIKSTIDNFESPEEKYKLYLIYLQYEKWKARNNLYDFMDVVRHIFYNSNLNLNQKIKYLVIDEVQDLAPLTIQLLLLTTSENIFFCGDTAQTIAKGVAFRFHDLKPVFINQRKASNFYQRLVSSEEEKMLKAMKLEKYSQTPKLTKEEKAKIEQKALKAYEPRVVQLTKNYRSHNKILQLANSVIDIVELYFPQTIDKLQRERSEFDGPKPIILEGFDHDDLEKLMMASSQSSNPSFGCNQVVIVKSQDMKSKLPFFMKKALCLTVYEAKGLEFDDVILYDFFSESQCKGPWRIIGDIECSKETVQKVKIQENLTINELDSKEYNKLITRLKNEESKDDSIEYEEISVLKSDKKLKEMDRKYGILNVELKYLYVSITRPKTNLIIYDSDPTNRAPMTHYWDSQGLIDIVKKGQEKDHPVLSKAFEITEDEEVIKEKWRALGIKLLKKKYYDSAKKCFSESGDKDLEIRSQAYWDADEANNLLSESETLLFQAKNDKLLTKFKKRTMKKQGKDYKKEALKRFRSAAYHFEQIKSYRSAAQCYYTCKDYEKAAELFEINDQPLQCAECLRTIGQLEKAAKIYEEHGVYLRAFECYEELDWESLILCLSRNKDKFNTSERDNLINMYLPKALSGIYQQLTENTEGNEHRTKNIEQKYKNANAIAEESDFSSDEEGYQDQNEEEIKDKQQDDDKQQTVDEHSNDDEEIIDTSTYTKQEERENSLKIDNKEESKHDTSGISDFTLLSKAELAHNFDHLSNFDPEDDFLKSENSYSIIGSVLCKDEETLSEYSDVSIISGSRVNLIRGGNVIQSSIDYFAHDKVIQKIVFYLSLFSDDLKKCLDQQRSKSERVTIDENEDGLDFFELELDNLNEELVSTTLDMLEHFDLFRLCLVLCNKYNLKNHISRYLTSTCYKYSNLKLLGMSKILSINSKAFRNSQKQVSVLANEAIHNILKIIDPSTILQQCTEDLTKESTLLGGESWRYIYYLGFWKKLIYLMDTHNALKLGYSARAFQDFKTVYLINYWAELTDEQIKSKIDGSDPMWIKEDNTALIEYLCRKVALEESTHSLNNDNLHPEILCNRNLNLSLKSLSEGNKSEAITFMIDALRSSQKKFSQLLRSRDKIGSCLNETDRYSPEYYDNKQLFIGRLLPLFDIFMLYGRIFSDQEVRNILKETFNDNPDIFFTCIKMSKFCIGLVDNLTNVISSFSPLEITAILQGLLAPLNVRIPEASDLMLNSNIVCHMNRKSQFHRQLEKYISMVKNDRNSKDYYVKVEEIVDNNSSIELIKTSVVDRIAANKTNLVTKSHDYLRLTVADIEAEYISCPLYVILFWYKKLFVSFVSQTVVQESLMEFPSYNFNEMFSNENYNEDMLPQTVKDVYKLSLEVCAGLLNIQYTHNLGCVTRSKIYEEQFQRELYPQQWISKFINKLKYNVDRMNRIAKINGVIFRGYAPLKHGEYYVIKTIDGKTLSENNPKQQQSELETLYKKSFVNLTLFESLHNLPTDRYSGKAFGIEEHDFLLQRAFDLLDQFLNIDIVEEDGFDTNQEYKFRTLITMVDILSKSQRFDILKKYSKLKCLRDTFKNDPFKMDLIDRVQGLIKAIELYQCDQWEKSIQEYMEFMNHNTKILKEVQWLRMFEKTWYLAIVTFWADQGSIYLPVNALNYLHEDVEVIENEQEHEERYLKILNYEKWINLPQSQNKDPLGFFIAMLKNFETMANRFFENTSIHYQKIMIAMFNMFGTLIINCDKVSTSLCDAIGFYQDIINEGIIDQNNSSKFEEYFHDIESCQQFKADFSEIVDYEKNDTLYHEGTKDNNQYLVMLTIREEENKTENSIDLKYSQYLHEDAQRILSTRTLIKKLKLPIKNFNLSLKSTSHIKRSDCVSPTTFNWMLLAGNVSAHEDLKAIHGSFAIEYLIDKFYNLQNQLFNILHNHYTIRNSLDTHFVVTKLDEIEKILVEARLELSYRSAENSKLDESSSSSFNPFIEIGSNTEELKFVSPDSPSHLSKPTLSQIISTLNSKYTSLSTSLTQWLQSLPPPTLQSITTQHTTLTNKLRWESLISSRTNLQRLQAIYKKIRNKS</sequence>
<evidence type="ECO:0000256" key="3">
    <source>
        <dbReference type="ARBA" id="ARBA00022806"/>
    </source>
</evidence>
<feature type="compositionally biased region" description="Basic and acidic residues" evidence="7">
    <location>
        <begin position="1139"/>
        <end position="1159"/>
    </location>
</feature>
<organism evidence="9 10">
    <name type="scientific">Euplotes crassus</name>
    <dbReference type="NCBI Taxonomy" id="5936"/>
    <lineage>
        <taxon>Eukaryota</taxon>
        <taxon>Sar</taxon>
        <taxon>Alveolata</taxon>
        <taxon>Ciliophora</taxon>
        <taxon>Intramacronucleata</taxon>
        <taxon>Spirotrichea</taxon>
        <taxon>Hypotrichia</taxon>
        <taxon>Euplotida</taxon>
        <taxon>Euplotidae</taxon>
        <taxon>Moneuplotes</taxon>
    </lineage>
</organism>
<name>A0AAD1Y461_EUPCR</name>
<dbReference type="PROSITE" id="PS51198">
    <property type="entry name" value="UVRD_HELICASE_ATP_BIND"/>
    <property type="match status" value="1"/>
</dbReference>
<feature type="binding site" evidence="5">
    <location>
        <begin position="81"/>
        <end position="88"/>
    </location>
    <ligand>
        <name>ATP</name>
        <dbReference type="ChEBI" id="CHEBI:30616"/>
    </ligand>
</feature>
<protein>
    <recommendedName>
        <fullName evidence="8">UvrD-like helicase ATP-binding domain-containing protein</fullName>
    </recommendedName>
</protein>
<accession>A0AAD1Y461</accession>
<dbReference type="GO" id="GO:0004386">
    <property type="term" value="F:helicase activity"/>
    <property type="evidence" value="ECO:0007669"/>
    <property type="project" value="UniProtKB-UniRule"/>
</dbReference>
<feature type="compositionally biased region" description="Basic and acidic residues" evidence="7">
    <location>
        <begin position="1106"/>
        <end position="1124"/>
    </location>
</feature>
<dbReference type="GO" id="GO:0005524">
    <property type="term" value="F:ATP binding"/>
    <property type="evidence" value="ECO:0007669"/>
    <property type="project" value="UniProtKB-UniRule"/>
</dbReference>
<dbReference type="PANTHER" id="PTHR21529">
    <property type="entry name" value="MAMMARY TURMOR VIRUS RECEPTOR HOMOLOG 1, 2 MTVR1, 2"/>
    <property type="match status" value="1"/>
</dbReference>
<dbReference type="Gene3D" id="1.10.10.160">
    <property type="match status" value="1"/>
</dbReference>
<feature type="compositionally biased region" description="Acidic residues" evidence="7">
    <location>
        <begin position="1089"/>
        <end position="1105"/>
    </location>
</feature>
<feature type="region of interest" description="Disordered" evidence="7">
    <location>
        <begin position="338"/>
        <end position="359"/>
    </location>
</feature>